<organism evidence="4">
    <name type="scientific">hydrothermal vent metagenome</name>
    <dbReference type="NCBI Taxonomy" id="652676"/>
    <lineage>
        <taxon>unclassified sequences</taxon>
        <taxon>metagenomes</taxon>
        <taxon>ecological metagenomes</taxon>
    </lineage>
</organism>
<dbReference type="NCBIfam" id="TIGR03342">
    <property type="entry name" value="dsrC_tusE_dsvC"/>
    <property type="match status" value="1"/>
</dbReference>
<dbReference type="GO" id="GO:0002143">
    <property type="term" value="P:tRNA wobble position uridine thiolation"/>
    <property type="evidence" value="ECO:0007669"/>
    <property type="project" value="TreeGrafter"/>
</dbReference>
<dbReference type="InterPro" id="IPR025526">
    <property type="entry name" value="DsrC-like_dom_sf"/>
</dbReference>
<dbReference type="GO" id="GO:0097163">
    <property type="term" value="F:sulfur carrier activity"/>
    <property type="evidence" value="ECO:0007669"/>
    <property type="project" value="TreeGrafter"/>
</dbReference>
<evidence type="ECO:0000313" key="4">
    <source>
        <dbReference type="EMBL" id="VAW81644.1"/>
    </source>
</evidence>
<dbReference type="AlphaFoldDB" id="A0A3B0ZK12"/>
<dbReference type="PIRSF" id="PIRSF006223">
    <property type="entry name" value="DsrC_TusE"/>
    <property type="match status" value="1"/>
</dbReference>
<dbReference type="GO" id="GO:0005737">
    <property type="term" value="C:cytoplasm"/>
    <property type="evidence" value="ECO:0007669"/>
    <property type="project" value="UniProtKB-SubCell"/>
</dbReference>
<dbReference type="Gene3D" id="3.30.1420.10">
    <property type="match status" value="1"/>
</dbReference>
<accession>A0A3B0ZK12</accession>
<dbReference type="PANTHER" id="PTHR37010:SF1">
    <property type="entry name" value="SULFURTRANSFERASE TUSE"/>
    <property type="match status" value="1"/>
</dbReference>
<sequence length="113" mass="13091">MTLEVNGATIAIDNEGYLLDPEDWNEDIAKHIAELENIDLNESAWQVVRMVRDHYFERQSVPETRIILKKLAAIMGKENATRKYLYNMFPYGYGQQACKIAGMRKPLKLMLDL</sequence>
<reference evidence="4" key="1">
    <citation type="submission" date="2018-06" db="EMBL/GenBank/DDBJ databases">
        <authorList>
            <person name="Zhirakovskaya E."/>
        </authorList>
    </citation>
    <scope>NUCLEOTIDE SEQUENCE</scope>
</reference>
<dbReference type="InterPro" id="IPR007453">
    <property type="entry name" value="DsrC/TusE"/>
</dbReference>
<dbReference type="EMBL" id="UOFL01000222">
    <property type="protein sequence ID" value="VAW81644.1"/>
    <property type="molecule type" value="Genomic_DNA"/>
</dbReference>
<dbReference type="InterPro" id="IPR043163">
    <property type="entry name" value="DsrC-like_N"/>
</dbReference>
<evidence type="ECO:0000256" key="1">
    <source>
        <dbReference type="ARBA" id="ARBA00004496"/>
    </source>
</evidence>
<keyword evidence="3" id="KW-0963">Cytoplasm</keyword>
<protein>
    <submittedName>
        <fullName evidence="4">DsrC family protein</fullName>
    </submittedName>
</protein>
<dbReference type="InterPro" id="IPR042072">
    <property type="entry name" value="DsrC-like_C"/>
</dbReference>
<comment type="subcellular location">
    <subcellularLocation>
        <location evidence="1">Cytoplasm</location>
    </subcellularLocation>
</comment>
<evidence type="ECO:0000256" key="3">
    <source>
        <dbReference type="ARBA" id="ARBA00022490"/>
    </source>
</evidence>
<dbReference type="Pfam" id="PF04358">
    <property type="entry name" value="DsrC"/>
    <property type="match status" value="1"/>
</dbReference>
<proteinExistence type="inferred from homology"/>
<name>A0A3B0ZK12_9ZZZZ</name>
<comment type="similarity">
    <text evidence="2">Belongs to the DsrC/TusE family.</text>
</comment>
<dbReference type="SUPFAM" id="SSF69721">
    <property type="entry name" value="DsrC, the gamma subunit of dissimilatory sulfite reductase"/>
    <property type="match status" value="1"/>
</dbReference>
<gene>
    <name evidence="4" type="ORF">MNBD_GAMMA12-714</name>
</gene>
<dbReference type="Gene3D" id="1.10.10.370">
    <property type="entry name" value="DsrC-like protein, C-terminal domain"/>
    <property type="match status" value="1"/>
</dbReference>
<dbReference type="PANTHER" id="PTHR37010">
    <property type="entry name" value="SULFURTRANSFERASE TUSE"/>
    <property type="match status" value="1"/>
</dbReference>
<evidence type="ECO:0000256" key="2">
    <source>
        <dbReference type="ARBA" id="ARBA00005718"/>
    </source>
</evidence>